<dbReference type="Pfam" id="PF08379">
    <property type="entry name" value="Bact_transglu_N"/>
    <property type="match status" value="1"/>
</dbReference>
<dbReference type="InterPro" id="IPR002931">
    <property type="entry name" value="Transglutaminase-like"/>
</dbReference>
<dbReference type="PANTHER" id="PTHR33490:SF6">
    <property type="entry name" value="SLL1049 PROTEIN"/>
    <property type="match status" value="1"/>
</dbReference>
<feature type="domain" description="Transglutaminase-like" evidence="1">
    <location>
        <begin position="157"/>
        <end position="220"/>
    </location>
</feature>
<keyword evidence="3" id="KW-1185">Reference proteome</keyword>
<dbReference type="SMART" id="SM00460">
    <property type="entry name" value="TGc"/>
    <property type="match status" value="1"/>
</dbReference>
<protein>
    <submittedName>
        <fullName evidence="2">Transglutaminase</fullName>
    </submittedName>
</protein>
<reference evidence="2" key="2">
    <citation type="submission" date="2020-09" db="EMBL/GenBank/DDBJ databases">
        <authorList>
            <person name="Sun Q."/>
            <person name="Kim S."/>
        </authorList>
    </citation>
    <scope>NUCLEOTIDE SEQUENCE</scope>
    <source>
        <strain evidence="2">KCTC 42249</strain>
    </source>
</reference>
<dbReference type="RefSeq" id="WP_189502103.1">
    <property type="nucleotide sequence ID" value="NZ_BMZQ01000001.1"/>
</dbReference>
<evidence type="ECO:0000259" key="1">
    <source>
        <dbReference type="SMART" id="SM00460"/>
    </source>
</evidence>
<evidence type="ECO:0000313" key="3">
    <source>
        <dbReference type="Proteomes" id="UP000630142"/>
    </source>
</evidence>
<gene>
    <name evidence="2" type="ORF">GCM10016234_09800</name>
</gene>
<sequence>MRLKITHKTEYAYDQPNAYALQRLRLIPTDGHSQRVLSWSLDISGATEEAGYTDAFGNVTRLVSVDSGETSLSATATGVIETIDRSGVSGPHRGYTPLWLFRQETPLTAAGDSIKALVADVDDGAPLQRMHALLQLIVERVAYEKGSTTVATTGEEAARKGAGVCQDQAHIFASAARLLDVPARYVSGYLMSEGDNHAASHAWAEVHIEGLGWVAFDPANGISPDERYVRLATGRDYNDACPVSGFRLGEAAERLEVHVTVEQ</sequence>
<dbReference type="PANTHER" id="PTHR33490">
    <property type="entry name" value="BLR5614 PROTEIN-RELATED"/>
    <property type="match status" value="1"/>
</dbReference>
<proteinExistence type="predicted"/>
<dbReference type="InterPro" id="IPR038765">
    <property type="entry name" value="Papain-like_cys_pep_sf"/>
</dbReference>
<dbReference type="Proteomes" id="UP000630142">
    <property type="component" value="Unassembled WGS sequence"/>
</dbReference>
<organism evidence="2 3">
    <name type="scientific">Tianweitania populi</name>
    <dbReference type="NCBI Taxonomy" id="1607949"/>
    <lineage>
        <taxon>Bacteria</taxon>
        <taxon>Pseudomonadati</taxon>
        <taxon>Pseudomonadota</taxon>
        <taxon>Alphaproteobacteria</taxon>
        <taxon>Hyphomicrobiales</taxon>
        <taxon>Phyllobacteriaceae</taxon>
        <taxon>Tianweitania</taxon>
    </lineage>
</organism>
<reference evidence="2" key="1">
    <citation type="journal article" date="2014" name="Int. J. Syst. Evol. Microbiol.">
        <title>Complete genome sequence of Corynebacterium casei LMG S-19264T (=DSM 44701T), isolated from a smear-ripened cheese.</title>
        <authorList>
            <consortium name="US DOE Joint Genome Institute (JGI-PGF)"/>
            <person name="Walter F."/>
            <person name="Albersmeier A."/>
            <person name="Kalinowski J."/>
            <person name="Ruckert C."/>
        </authorList>
    </citation>
    <scope>NUCLEOTIDE SEQUENCE</scope>
    <source>
        <strain evidence="2">KCTC 42249</strain>
    </source>
</reference>
<evidence type="ECO:0000313" key="2">
    <source>
        <dbReference type="EMBL" id="GHD09239.1"/>
    </source>
</evidence>
<dbReference type="InterPro" id="IPR013589">
    <property type="entry name" value="Bac_transglu_N"/>
</dbReference>
<dbReference type="AlphaFoldDB" id="A0A8J3DNB4"/>
<dbReference type="Gene3D" id="3.10.620.30">
    <property type="match status" value="1"/>
</dbReference>
<dbReference type="Pfam" id="PF01841">
    <property type="entry name" value="Transglut_core"/>
    <property type="match status" value="1"/>
</dbReference>
<comment type="caution">
    <text evidence="2">The sequence shown here is derived from an EMBL/GenBank/DDBJ whole genome shotgun (WGS) entry which is preliminary data.</text>
</comment>
<dbReference type="SUPFAM" id="SSF54001">
    <property type="entry name" value="Cysteine proteinases"/>
    <property type="match status" value="1"/>
</dbReference>
<accession>A0A8J3DNB4</accession>
<name>A0A8J3DNB4_9HYPH</name>
<dbReference type="EMBL" id="BMZQ01000001">
    <property type="protein sequence ID" value="GHD09239.1"/>
    <property type="molecule type" value="Genomic_DNA"/>
</dbReference>